<feature type="compositionally biased region" description="Basic and acidic residues" evidence="1">
    <location>
        <begin position="108"/>
        <end position="125"/>
    </location>
</feature>
<dbReference type="AlphaFoldDB" id="A0A2K8LAS5"/>
<feature type="transmembrane region" description="Helical" evidence="2">
    <location>
        <begin position="20"/>
        <end position="48"/>
    </location>
</feature>
<feature type="compositionally biased region" description="Acidic residues" evidence="1">
    <location>
        <begin position="126"/>
        <end position="135"/>
    </location>
</feature>
<dbReference type="OrthoDB" id="5766995at2"/>
<dbReference type="KEGG" id="mfn:Ga0123462_0481"/>
<dbReference type="RefSeq" id="WP_100264830.1">
    <property type="nucleotide sequence ID" value="NZ_CP018800.1"/>
</dbReference>
<evidence type="ECO:0000256" key="1">
    <source>
        <dbReference type="SAM" id="MobiDB-lite"/>
    </source>
</evidence>
<protein>
    <recommendedName>
        <fullName evidence="5">DUF4389 domain-containing protein</fullName>
    </recommendedName>
</protein>
<keyword evidence="4" id="KW-1185">Reference proteome</keyword>
<sequence>MSDELREHITDSNIWMRLVFMLLFAVIFGATRLILVLAVAVQFLWVLFSGNKNEQLLSFSSQLATYLYQAYRYLTFNTEKRPFPFDAWPSDAALIDDAVAEPDVDEEPAARAKEKKEPEVIKAAEEETPEIDDAADVASESGIEIEESKK</sequence>
<proteinExistence type="predicted"/>
<name>A0A2K8LAS5_9PROT</name>
<accession>A0A2K8LAS5</accession>
<dbReference type="EMBL" id="CP018800">
    <property type="protein sequence ID" value="ATX81356.1"/>
    <property type="molecule type" value="Genomic_DNA"/>
</dbReference>
<keyword evidence="2" id="KW-0812">Transmembrane</keyword>
<feature type="region of interest" description="Disordered" evidence="1">
    <location>
        <begin position="101"/>
        <end position="150"/>
    </location>
</feature>
<keyword evidence="2" id="KW-1133">Transmembrane helix</keyword>
<organism evidence="3 4">
    <name type="scientific">Mariprofundus ferrinatatus</name>
    <dbReference type="NCBI Taxonomy" id="1921087"/>
    <lineage>
        <taxon>Bacteria</taxon>
        <taxon>Pseudomonadati</taxon>
        <taxon>Pseudomonadota</taxon>
        <taxon>Candidatius Mariprofundia</taxon>
        <taxon>Mariprofundales</taxon>
        <taxon>Mariprofundaceae</taxon>
        <taxon>Mariprofundus</taxon>
    </lineage>
</organism>
<reference evidence="3 4" key="1">
    <citation type="submission" date="2016-12" db="EMBL/GenBank/DDBJ databases">
        <title>Isolation and genomic insights into novel planktonic Zetaproteobacteria from stratified waters of the Chesapeake Bay.</title>
        <authorList>
            <person name="McAllister S.M."/>
            <person name="Kato S."/>
            <person name="Chan C.S."/>
            <person name="Chiu B.K."/>
            <person name="Field E.K."/>
        </authorList>
    </citation>
    <scope>NUCLEOTIDE SEQUENCE [LARGE SCALE GENOMIC DNA]</scope>
    <source>
        <strain evidence="3 4">CP-8</strain>
    </source>
</reference>
<dbReference type="Pfam" id="PF14333">
    <property type="entry name" value="DUF4389"/>
    <property type="match status" value="1"/>
</dbReference>
<dbReference type="Proteomes" id="UP000231637">
    <property type="component" value="Chromosome"/>
</dbReference>
<gene>
    <name evidence="3" type="ORF">Ga0123462_0481</name>
</gene>
<evidence type="ECO:0000313" key="4">
    <source>
        <dbReference type="Proteomes" id="UP000231637"/>
    </source>
</evidence>
<evidence type="ECO:0008006" key="5">
    <source>
        <dbReference type="Google" id="ProtNLM"/>
    </source>
</evidence>
<keyword evidence="2" id="KW-0472">Membrane</keyword>
<evidence type="ECO:0000256" key="2">
    <source>
        <dbReference type="SAM" id="Phobius"/>
    </source>
</evidence>
<dbReference type="InterPro" id="IPR025498">
    <property type="entry name" value="DUF4389"/>
</dbReference>
<evidence type="ECO:0000313" key="3">
    <source>
        <dbReference type="EMBL" id="ATX81356.1"/>
    </source>
</evidence>